<accession>A0A1X2IG03</accession>
<evidence type="ECO:0000313" key="14">
    <source>
        <dbReference type="Proteomes" id="UP000193560"/>
    </source>
</evidence>
<dbReference type="AlphaFoldDB" id="A0A1X2IG03"/>
<dbReference type="OrthoDB" id="347657at2759"/>
<dbReference type="Proteomes" id="UP000193560">
    <property type="component" value="Unassembled WGS sequence"/>
</dbReference>
<keyword evidence="7 10" id="KW-0067">ATP-binding</keyword>
<dbReference type="GO" id="GO:0035556">
    <property type="term" value="P:intracellular signal transduction"/>
    <property type="evidence" value="ECO:0007669"/>
    <property type="project" value="TreeGrafter"/>
</dbReference>
<feature type="binding site" evidence="10">
    <location>
        <position position="73"/>
    </location>
    <ligand>
        <name>ATP</name>
        <dbReference type="ChEBI" id="CHEBI:30616"/>
    </ligand>
</feature>
<dbReference type="Gene3D" id="3.30.200.20">
    <property type="entry name" value="Phosphorylase Kinase, domain 1"/>
    <property type="match status" value="2"/>
</dbReference>
<evidence type="ECO:0000256" key="2">
    <source>
        <dbReference type="ARBA" id="ARBA00022527"/>
    </source>
</evidence>
<dbReference type="GO" id="GO:0005524">
    <property type="term" value="F:ATP binding"/>
    <property type="evidence" value="ECO:0007669"/>
    <property type="project" value="UniProtKB-UniRule"/>
</dbReference>
<sequence length="350" mass="39820">MPQRPPSPNTTPAQQNDATPTTVTDVDDPRHPLHHHRRTVTDFDYGQLLGEGSYSLVLEALDKKTDKRYAIKKLDKAHIVKNDKVKYVMVERDALNYVLDLASHGELYTFIRQAAPFDIETARYYASEILLAVDHIHSKQVIHSILLDDQMHIKIVDFGSAKILSEDISSNQDSNMIYLTLGTRSFVGTAEYIAPELLRSDATTKEADWWAFGCILFQMLTGKSPFKAATEYLVFQKIKHLEYEFPADLSPVACDLIKQLLVPDPENRLGSDALGGVDSIKSHSFFDGVDFDQVFSQPAPAMAQQYKVDWERQQEERKNNHSSSDEDDPFDTWWHGNTGKQHVDDRNIQH</sequence>
<dbReference type="PROSITE" id="PS00107">
    <property type="entry name" value="PROTEIN_KINASE_ATP"/>
    <property type="match status" value="1"/>
</dbReference>
<dbReference type="InterPro" id="IPR011009">
    <property type="entry name" value="Kinase-like_dom_sf"/>
</dbReference>
<dbReference type="Gene3D" id="1.10.510.10">
    <property type="entry name" value="Transferase(Phosphotransferase) domain 1"/>
    <property type="match status" value="1"/>
</dbReference>
<feature type="region of interest" description="Disordered" evidence="11">
    <location>
        <begin position="311"/>
        <end position="350"/>
    </location>
</feature>
<dbReference type="PROSITE" id="PS50011">
    <property type="entry name" value="PROTEIN_KINASE_DOM"/>
    <property type="match status" value="1"/>
</dbReference>
<comment type="caution">
    <text evidence="13">The sequence shown here is derived from an EMBL/GenBank/DDBJ whole genome shotgun (WGS) entry which is preliminary data.</text>
</comment>
<keyword evidence="6 13" id="KW-0418">Kinase</keyword>
<dbReference type="PANTHER" id="PTHR24356:SF163">
    <property type="entry name" value="3-PHOSPHOINOSITIDE-DEPENDENT PROTEIN KINASE 1-RELATED"/>
    <property type="match status" value="1"/>
</dbReference>
<dbReference type="PANTHER" id="PTHR24356">
    <property type="entry name" value="SERINE/THREONINE-PROTEIN KINASE"/>
    <property type="match status" value="1"/>
</dbReference>
<dbReference type="GO" id="GO:0004674">
    <property type="term" value="F:protein serine/threonine kinase activity"/>
    <property type="evidence" value="ECO:0007669"/>
    <property type="project" value="UniProtKB-KW"/>
</dbReference>
<reference evidence="13 14" key="1">
    <citation type="submission" date="2016-07" db="EMBL/GenBank/DDBJ databases">
        <title>Pervasive Adenine N6-methylation of Active Genes in Fungi.</title>
        <authorList>
            <consortium name="DOE Joint Genome Institute"/>
            <person name="Mondo S.J."/>
            <person name="Dannebaum R.O."/>
            <person name="Kuo R.C."/>
            <person name="Labutti K."/>
            <person name="Haridas S."/>
            <person name="Kuo A."/>
            <person name="Salamov A."/>
            <person name="Ahrendt S.R."/>
            <person name="Lipzen A."/>
            <person name="Sullivan W."/>
            <person name="Andreopoulos W.B."/>
            <person name="Clum A."/>
            <person name="Lindquist E."/>
            <person name="Daum C."/>
            <person name="Ramamoorthy G.K."/>
            <person name="Gryganskyi A."/>
            <person name="Culley D."/>
            <person name="Magnuson J.K."/>
            <person name="James T.Y."/>
            <person name="O'Malley M.A."/>
            <person name="Stajich J.E."/>
            <person name="Spatafora J.W."/>
            <person name="Visel A."/>
            <person name="Grigoriev I.V."/>
        </authorList>
    </citation>
    <scope>NUCLEOTIDE SEQUENCE [LARGE SCALE GENOMIC DNA]</scope>
    <source>
        <strain evidence="13 14">NRRL 1336</strain>
    </source>
</reference>
<evidence type="ECO:0000256" key="1">
    <source>
        <dbReference type="ARBA" id="ARBA00012513"/>
    </source>
</evidence>
<keyword evidence="2" id="KW-0723">Serine/threonine-protein kinase</keyword>
<organism evidence="13 14">
    <name type="scientific">Absidia repens</name>
    <dbReference type="NCBI Taxonomy" id="90262"/>
    <lineage>
        <taxon>Eukaryota</taxon>
        <taxon>Fungi</taxon>
        <taxon>Fungi incertae sedis</taxon>
        <taxon>Mucoromycota</taxon>
        <taxon>Mucoromycotina</taxon>
        <taxon>Mucoromycetes</taxon>
        <taxon>Mucorales</taxon>
        <taxon>Cunninghamellaceae</taxon>
        <taxon>Absidia</taxon>
    </lineage>
</organism>
<evidence type="ECO:0000256" key="10">
    <source>
        <dbReference type="PROSITE-ProRule" id="PRU10141"/>
    </source>
</evidence>
<evidence type="ECO:0000256" key="11">
    <source>
        <dbReference type="SAM" id="MobiDB-lite"/>
    </source>
</evidence>
<evidence type="ECO:0000256" key="9">
    <source>
        <dbReference type="ARBA" id="ARBA00048679"/>
    </source>
</evidence>
<dbReference type="EC" id="2.7.11.1" evidence="1"/>
<feature type="compositionally biased region" description="Basic and acidic residues" evidence="11">
    <location>
        <begin position="341"/>
        <end position="350"/>
    </location>
</feature>
<keyword evidence="3" id="KW-0597">Phosphoprotein</keyword>
<evidence type="ECO:0000256" key="4">
    <source>
        <dbReference type="ARBA" id="ARBA00022679"/>
    </source>
</evidence>
<evidence type="ECO:0000256" key="3">
    <source>
        <dbReference type="ARBA" id="ARBA00022553"/>
    </source>
</evidence>
<dbReference type="InterPro" id="IPR017441">
    <property type="entry name" value="Protein_kinase_ATP_BS"/>
</dbReference>
<dbReference type="Pfam" id="PF00069">
    <property type="entry name" value="Pkinase"/>
    <property type="match status" value="1"/>
</dbReference>
<name>A0A1X2IG03_9FUNG</name>
<evidence type="ECO:0000256" key="5">
    <source>
        <dbReference type="ARBA" id="ARBA00022741"/>
    </source>
</evidence>
<dbReference type="SUPFAM" id="SSF56112">
    <property type="entry name" value="Protein kinase-like (PK-like)"/>
    <property type="match status" value="1"/>
</dbReference>
<dbReference type="GO" id="GO:0007010">
    <property type="term" value="P:cytoskeleton organization"/>
    <property type="evidence" value="ECO:0007669"/>
    <property type="project" value="UniProtKB-ARBA"/>
</dbReference>
<dbReference type="EMBL" id="MCGE01000012">
    <property type="protein sequence ID" value="ORZ15857.1"/>
    <property type="molecule type" value="Genomic_DNA"/>
</dbReference>
<evidence type="ECO:0000313" key="13">
    <source>
        <dbReference type="EMBL" id="ORZ15857.1"/>
    </source>
</evidence>
<gene>
    <name evidence="13" type="ORF">BCR42DRAFT_328408</name>
</gene>
<dbReference type="STRING" id="90262.A0A1X2IG03"/>
<comment type="catalytic activity">
    <reaction evidence="9">
        <text>L-seryl-[protein] + ATP = O-phospho-L-seryl-[protein] + ADP + H(+)</text>
        <dbReference type="Rhea" id="RHEA:17989"/>
        <dbReference type="Rhea" id="RHEA-COMP:9863"/>
        <dbReference type="Rhea" id="RHEA-COMP:11604"/>
        <dbReference type="ChEBI" id="CHEBI:15378"/>
        <dbReference type="ChEBI" id="CHEBI:29999"/>
        <dbReference type="ChEBI" id="CHEBI:30616"/>
        <dbReference type="ChEBI" id="CHEBI:83421"/>
        <dbReference type="ChEBI" id="CHEBI:456216"/>
        <dbReference type="EC" id="2.7.11.1"/>
    </reaction>
</comment>
<dbReference type="InterPro" id="IPR000719">
    <property type="entry name" value="Prot_kinase_dom"/>
</dbReference>
<evidence type="ECO:0000259" key="12">
    <source>
        <dbReference type="PROSITE" id="PS50011"/>
    </source>
</evidence>
<evidence type="ECO:0000256" key="7">
    <source>
        <dbReference type="ARBA" id="ARBA00022840"/>
    </source>
</evidence>
<keyword evidence="14" id="KW-1185">Reference proteome</keyword>
<evidence type="ECO:0000256" key="8">
    <source>
        <dbReference type="ARBA" id="ARBA00047899"/>
    </source>
</evidence>
<protein>
    <recommendedName>
        <fullName evidence="1">non-specific serine/threonine protein kinase</fullName>
        <ecNumber evidence="1">2.7.11.1</ecNumber>
    </recommendedName>
</protein>
<evidence type="ECO:0000256" key="6">
    <source>
        <dbReference type="ARBA" id="ARBA00022777"/>
    </source>
</evidence>
<comment type="catalytic activity">
    <reaction evidence="8">
        <text>L-threonyl-[protein] + ATP = O-phospho-L-threonyl-[protein] + ADP + H(+)</text>
        <dbReference type="Rhea" id="RHEA:46608"/>
        <dbReference type="Rhea" id="RHEA-COMP:11060"/>
        <dbReference type="Rhea" id="RHEA-COMP:11605"/>
        <dbReference type="ChEBI" id="CHEBI:15378"/>
        <dbReference type="ChEBI" id="CHEBI:30013"/>
        <dbReference type="ChEBI" id="CHEBI:30616"/>
        <dbReference type="ChEBI" id="CHEBI:61977"/>
        <dbReference type="ChEBI" id="CHEBI:456216"/>
        <dbReference type="EC" id="2.7.11.1"/>
    </reaction>
</comment>
<proteinExistence type="predicted"/>
<keyword evidence="5 10" id="KW-0547">Nucleotide-binding</keyword>
<dbReference type="InterPro" id="IPR050236">
    <property type="entry name" value="Ser_Thr_kinase_AGC"/>
</dbReference>
<keyword evidence="4" id="KW-0808">Transferase</keyword>
<dbReference type="FunFam" id="1.10.510.10:FF:000024">
    <property type="entry name" value="Probable serine/threonine-protein kinase cot-1"/>
    <property type="match status" value="1"/>
</dbReference>
<feature type="domain" description="Protein kinase" evidence="12">
    <location>
        <begin position="43"/>
        <end position="286"/>
    </location>
</feature>
<feature type="region of interest" description="Disordered" evidence="11">
    <location>
        <begin position="1"/>
        <end position="37"/>
    </location>
</feature>